<evidence type="ECO:0000313" key="2">
    <source>
        <dbReference type="EMBL" id="QTC92237.1"/>
    </source>
</evidence>
<dbReference type="KEGG" id="bgoe:IFJ75_04880"/>
<proteinExistence type="predicted"/>
<protein>
    <submittedName>
        <fullName evidence="2">DUF2252 family protein</fullName>
    </submittedName>
</protein>
<dbReference type="SUPFAM" id="SSF56112">
    <property type="entry name" value="Protein kinase-like (PK-like)"/>
    <property type="match status" value="1"/>
</dbReference>
<dbReference type="AlphaFoldDB" id="A0A975C3K2"/>
<name>A0A975C3K2_9CAUL</name>
<evidence type="ECO:0000313" key="3">
    <source>
        <dbReference type="Proteomes" id="UP000663918"/>
    </source>
</evidence>
<feature type="region of interest" description="Disordered" evidence="1">
    <location>
        <begin position="1"/>
        <end position="20"/>
    </location>
</feature>
<dbReference type="InterPro" id="IPR011009">
    <property type="entry name" value="Kinase-like_dom_sf"/>
</dbReference>
<dbReference type="EMBL" id="CP062222">
    <property type="protein sequence ID" value="QTC92237.1"/>
    <property type="molecule type" value="Genomic_DNA"/>
</dbReference>
<dbReference type="PANTHER" id="PTHR39441:SF1">
    <property type="entry name" value="DUF2252 DOMAIN-CONTAINING PROTEIN"/>
    <property type="match status" value="1"/>
</dbReference>
<dbReference type="InterPro" id="IPR018721">
    <property type="entry name" value="DUF2252"/>
</dbReference>
<organism evidence="2 3">
    <name type="scientific">Brevundimonas goettingensis</name>
    <dbReference type="NCBI Taxonomy" id="2774190"/>
    <lineage>
        <taxon>Bacteria</taxon>
        <taxon>Pseudomonadati</taxon>
        <taxon>Pseudomonadota</taxon>
        <taxon>Alphaproteobacteria</taxon>
        <taxon>Caulobacterales</taxon>
        <taxon>Caulobacteraceae</taxon>
        <taxon>Brevundimonas</taxon>
    </lineage>
</organism>
<reference evidence="2" key="1">
    <citation type="submission" date="2020-09" db="EMBL/GenBank/DDBJ databases">
        <title>Brevundimonas sp. LVF2 isolated from a puddle in Goettingen, Germany.</title>
        <authorList>
            <person name="Friedrich I."/>
            <person name="Klassen A."/>
            <person name="Hannes N."/>
            <person name="Schneider D."/>
            <person name="Hertel R."/>
            <person name="Daniel R."/>
        </authorList>
    </citation>
    <scope>NUCLEOTIDE SEQUENCE</scope>
    <source>
        <strain evidence="2">LVF2</strain>
    </source>
</reference>
<sequence length="398" mass="43224">MTHKDIARSPSERQANLTRSRRLKMARSAHAYVRGSTKQFYDWLESSPALVPEGPPVWICGDCHIGNLGPIADHKGRVAIQIRDLDQTVIGNPAHDIIRLGLSLASALRGSDLPGVTTARVLEALMVGYQAALDPAAEGDGNPGRSRLVERLLSHSMHRRWPELAQDRLDGAQAKIALGKRFWPLTTEEREAIGALLEDDEIRSRVLRAKAGRAVRLVDAAYWMKGCSSLGRSRYAALVRIGSGKSASTRLIDIKAAVAAAAPRSEKGATPRDNGQRVLTGARALSPHLGDRMGAGRLDRQAVTVRELAPQDLKIELSQTTSAEAVALATYLGGVVGEAHGRQMSEPDRTAWNTTLAHSRSTTLDAPSWLWSSVVELMGLHEAAYLEHCRQYALQEAA</sequence>
<dbReference type="RefSeq" id="WP_207931517.1">
    <property type="nucleotide sequence ID" value="NZ_CP062222.1"/>
</dbReference>
<dbReference type="Proteomes" id="UP000663918">
    <property type="component" value="Chromosome"/>
</dbReference>
<evidence type="ECO:0000256" key="1">
    <source>
        <dbReference type="SAM" id="MobiDB-lite"/>
    </source>
</evidence>
<accession>A0A975C3K2</accession>
<dbReference type="PANTHER" id="PTHR39441">
    <property type="entry name" value="DUF2252 DOMAIN-CONTAINING PROTEIN"/>
    <property type="match status" value="1"/>
</dbReference>
<dbReference type="Pfam" id="PF10009">
    <property type="entry name" value="DUF2252"/>
    <property type="match status" value="1"/>
</dbReference>
<feature type="compositionally biased region" description="Basic and acidic residues" evidence="1">
    <location>
        <begin position="1"/>
        <end position="11"/>
    </location>
</feature>
<keyword evidence="3" id="KW-1185">Reference proteome</keyword>
<gene>
    <name evidence="2" type="ORF">IFJ75_04880</name>
</gene>